<dbReference type="EMBL" id="CP150951">
    <property type="protein sequence ID" value="WZC49261.1"/>
    <property type="molecule type" value="Genomic_DNA"/>
</dbReference>
<evidence type="ECO:0000256" key="2">
    <source>
        <dbReference type="SAM" id="Phobius"/>
    </source>
</evidence>
<dbReference type="Proteomes" id="UP001440612">
    <property type="component" value="Chromosome"/>
</dbReference>
<evidence type="ECO:0000313" key="4">
    <source>
        <dbReference type="Proteomes" id="UP001440612"/>
    </source>
</evidence>
<gene>
    <name evidence="3" type="ORF">AABB29_00945</name>
</gene>
<accession>A0ABZ2V430</accession>
<reference evidence="4" key="1">
    <citation type="submission" date="2024-04" db="EMBL/GenBank/DDBJ databases">
        <title>Phylogenomic analyses of a clade within the roseobacter group suggest taxonomic reassignments of species of the genera Aestuariivita, Citreicella, Loktanella, Nautella, Pelagibaca, Ruegeria, Thalassobius, Thiobacimonas and Tropicibacter, and the proposal o.</title>
        <authorList>
            <person name="Jeon C.O."/>
        </authorList>
    </citation>
    <scope>NUCLEOTIDE SEQUENCE [LARGE SCALE GENOMIC DNA]</scope>
    <source>
        <strain evidence="4">BS5-3</strain>
    </source>
</reference>
<dbReference type="RefSeq" id="WP_341367371.1">
    <property type="nucleotide sequence ID" value="NZ_CP150951.2"/>
</dbReference>
<evidence type="ECO:0000256" key="1">
    <source>
        <dbReference type="SAM" id="MobiDB-lite"/>
    </source>
</evidence>
<organism evidence="3 4">
    <name type="scientific">Yoonia phaeophyticola</name>
    <dbReference type="NCBI Taxonomy" id="3137369"/>
    <lineage>
        <taxon>Bacteria</taxon>
        <taxon>Pseudomonadati</taxon>
        <taxon>Pseudomonadota</taxon>
        <taxon>Alphaproteobacteria</taxon>
        <taxon>Rhodobacterales</taxon>
        <taxon>Paracoccaceae</taxon>
        <taxon>Yoonia</taxon>
    </lineage>
</organism>
<proteinExistence type="predicted"/>
<evidence type="ECO:0000313" key="3">
    <source>
        <dbReference type="EMBL" id="WZC49261.1"/>
    </source>
</evidence>
<feature type="region of interest" description="Disordered" evidence="1">
    <location>
        <begin position="1"/>
        <end position="30"/>
    </location>
</feature>
<feature type="compositionally biased region" description="Basic and acidic residues" evidence="1">
    <location>
        <begin position="1"/>
        <end position="17"/>
    </location>
</feature>
<name>A0ABZ2V430_9RHOB</name>
<keyword evidence="4" id="KW-1185">Reference proteome</keyword>
<keyword evidence="2" id="KW-1133">Transmembrane helix</keyword>
<sequence length="56" mass="6262">MDGHEQTDNALNADRKPQVASRPTVSRPSKEGRNIRIAAILLCAVFWIAVLYYAFS</sequence>
<protein>
    <submittedName>
        <fullName evidence="3">Uncharacterized protein</fullName>
    </submittedName>
</protein>
<keyword evidence="2" id="KW-0472">Membrane</keyword>
<feature type="transmembrane region" description="Helical" evidence="2">
    <location>
        <begin position="37"/>
        <end position="55"/>
    </location>
</feature>
<keyword evidence="2" id="KW-0812">Transmembrane</keyword>